<proteinExistence type="predicted"/>
<gene>
    <name evidence="1" type="ORF">H920_17771</name>
</gene>
<dbReference type="Gene3D" id="3.20.20.80">
    <property type="entry name" value="Glycosidases"/>
    <property type="match status" value="1"/>
</dbReference>
<protein>
    <submittedName>
        <fullName evidence="1">Cytosolic beta-glucosidase</fullName>
    </submittedName>
</protein>
<name>A0A091CTG0_FUKDA</name>
<dbReference type="EMBL" id="KN124515">
    <property type="protein sequence ID" value="KFO20845.1"/>
    <property type="molecule type" value="Genomic_DNA"/>
</dbReference>
<dbReference type="STRING" id="885580.ENSFDAP00000005426"/>
<accession>A0A091CTG0</accession>
<keyword evidence="2" id="KW-1185">Reference proteome</keyword>
<evidence type="ECO:0000313" key="1">
    <source>
        <dbReference type="EMBL" id="KFO20845.1"/>
    </source>
</evidence>
<dbReference type="Proteomes" id="UP000028990">
    <property type="component" value="Unassembled WGS sequence"/>
</dbReference>
<reference evidence="1 2" key="1">
    <citation type="submission" date="2013-11" db="EMBL/GenBank/DDBJ databases">
        <title>The Damaraland mole rat (Fukomys damarensis) genome and evolution of African mole rats.</title>
        <authorList>
            <person name="Gladyshev V.N."/>
            <person name="Fang X."/>
        </authorList>
    </citation>
    <scope>NUCLEOTIDE SEQUENCE [LARGE SCALE GENOMIC DNA]</scope>
    <source>
        <tissue evidence="1">Liver</tissue>
    </source>
</reference>
<evidence type="ECO:0000313" key="2">
    <source>
        <dbReference type="Proteomes" id="UP000028990"/>
    </source>
</evidence>
<sequence length="117" mass="13236">MGEKQGYPSSRLSEFTEEEKKMIKGTADFFAVQYMTRLIRPKENKEAELGIREDAEIETLLDPSWKGLGPAGRILTSRLATGFLFYPLVLKANLIFCQLVQEQEISDASLPKVLPRT</sequence>
<dbReference type="AlphaFoldDB" id="A0A091CTG0"/>
<organism evidence="1 2">
    <name type="scientific">Fukomys damarensis</name>
    <name type="common">Damaraland mole rat</name>
    <name type="synonym">Cryptomys damarensis</name>
    <dbReference type="NCBI Taxonomy" id="885580"/>
    <lineage>
        <taxon>Eukaryota</taxon>
        <taxon>Metazoa</taxon>
        <taxon>Chordata</taxon>
        <taxon>Craniata</taxon>
        <taxon>Vertebrata</taxon>
        <taxon>Euteleostomi</taxon>
        <taxon>Mammalia</taxon>
        <taxon>Eutheria</taxon>
        <taxon>Euarchontoglires</taxon>
        <taxon>Glires</taxon>
        <taxon>Rodentia</taxon>
        <taxon>Hystricomorpha</taxon>
        <taxon>Bathyergidae</taxon>
        <taxon>Fukomys</taxon>
    </lineage>
</organism>